<keyword evidence="2 4" id="KW-0863">Zinc-finger</keyword>
<comment type="caution">
    <text evidence="7">The sequence shown here is derived from an EMBL/GenBank/DDBJ whole genome shotgun (WGS) entry which is preliminary data.</text>
</comment>
<evidence type="ECO:0000313" key="7">
    <source>
        <dbReference type="EMBL" id="CAJ1958462.1"/>
    </source>
</evidence>
<dbReference type="GO" id="GO:0008270">
    <property type="term" value="F:zinc ion binding"/>
    <property type="evidence" value="ECO:0007669"/>
    <property type="project" value="UniProtKB-KW"/>
</dbReference>
<keyword evidence="3" id="KW-0862">Zinc</keyword>
<dbReference type="GO" id="GO:0051087">
    <property type="term" value="F:protein-folding chaperone binding"/>
    <property type="evidence" value="ECO:0007669"/>
    <property type="project" value="TreeGrafter"/>
</dbReference>
<evidence type="ECO:0000256" key="1">
    <source>
        <dbReference type="ARBA" id="ARBA00022723"/>
    </source>
</evidence>
<accession>A0AAD2G064</accession>
<dbReference type="InterPro" id="IPR024158">
    <property type="entry name" value="Mt_import_TIM15"/>
</dbReference>
<name>A0AAD2G064_9STRA</name>
<dbReference type="GO" id="GO:0006457">
    <property type="term" value="P:protein folding"/>
    <property type="evidence" value="ECO:0007669"/>
    <property type="project" value="TreeGrafter"/>
</dbReference>
<protein>
    <recommendedName>
        <fullName evidence="6">DNL-type domain-containing protein</fullName>
    </recommendedName>
</protein>
<feature type="compositionally biased region" description="Polar residues" evidence="5">
    <location>
        <begin position="51"/>
        <end position="62"/>
    </location>
</feature>
<dbReference type="GO" id="GO:0050821">
    <property type="term" value="P:protein stabilization"/>
    <property type="evidence" value="ECO:0007669"/>
    <property type="project" value="TreeGrafter"/>
</dbReference>
<feature type="domain" description="DNL-type" evidence="6">
    <location>
        <begin position="69"/>
        <end position="166"/>
    </location>
</feature>
<dbReference type="PROSITE" id="PS51501">
    <property type="entry name" value="ZF_DNL"/>
    <property type="match status" value="1"/>
</dbReference>
<evidence type="ECO:0000256" key="4">
    <source>
        <dbReference type="PROSITE-ProRule" id="PRU00834"/>
    </source>
</evidence>
<reference evidence="7" key="1">
    <citation type="submission" date="2023-08" db="EMBL/GenBank/DDBJ databases">
        <authorList>
            <person name="Audoor S."/>
            <person name="Bilcke G."/>
        </authorList>
    </citation>
    <scope>NUCLEOTIDE SEQUENCE</scope>
</reference>
<evidence type="ECO:0000256" key="5">
    <source>
        <dbReference type="SAM" id="MobiDB-lite"/>
    </source>
</evidence>
<keyword evidence="8" id="KW-1185">Reference proteome</keyword>
<feature type="compositionally biased region" description="Basic and acidic residues" evidence="5">
    <location>
        <begin position="32"/>
        <end position="50"/>
    </location>
</feature>
<dbReference type="InterPro" id="IPR007853">
    <property type="entry name" value="Znf_DNL-typ"/>
</dbReference>
<organism evidence="7 8">
    <name type="scientific">Cylindrotheca closterium</name>
    <dbReference type="NCBI Taxonomy" id="2856"/>
    <lineage>
        <taxon>Eukaryota</taxon>
        <taxon>Sar</taxon>
        <taxon>Stramenopiles</taxon>
        <taxon>Ochrophyta</taxon>
        <taxon>Bacillariophyta</taxon>
        <taxon>Bacillariophyceae</taxon>
        <taxon>Bacillariophycidae</taxon>
        <taxon>Bacillariales</taxon>
        <taxon>Bacillariaceae</taxon>
        <taxon>Cylindrotheca</taxon>
    </lineage>
</organism>
<evidence type="ECO:0000313" key="8">
    <source>
        <dbReference type="Proteomes" id="UP001295423"/>
    </source>
</evidence>
<dbReference type="Pfam" id="PF05180">
    <property type="entry name" value="zf-DNL"/>
    <property type="match status" value="1"/>
</dbReference>
<dbReference type="PANTHER" id="PTHR20922:SF13">
    <property type="entry name" value="DNL-TYPE ZINC FINGER PROTEIN"/>
    <property type="match status" value="1"/>
</dbReference>
<proteinExistence type="predicted"/>
<keyword evidence="1" id="KW-0479">Metal-binding</keyword>
<dbReference type="Proteomes" id="UP001295423">
    <property type="component" value="Unassembled WGS sequence"/>
</dbReference>
<evidence type="ECO:0000259" key="6">
    <source>
        <dbReference type="PROSITE" id="PS51501"/>
    </source>
</evidence>
<sequence length="174" mass="19157">MSRRYSTTISTQGVNWSSPVNVFQMEQRRYQSNDAENGNRDEMEAKDETSQHTITGEGTTDSGIPGAQKGGKKLAIIYTCNVCGTRSAKQFTENAYNNGVVIVQCPGCNNRHLIADNLGYFSDDDAGWNIEKAMERIGGNVRVVNNDNVLELSVEDVYGDEAIDNAKKSPKDSH</sequence>
<dbReference type="EMBL" id="CAKOGP040001980">
    <property type="protein sequence ID" value="CAJ1958462.1"/>
    <property type="molecule type" value="Genomic_DNA"/>
</dbReference>
<dbReference type="AlphaFoldDB" id="A0AAD2G064"/>
<feature type="region of interest" description="Disordered" evidence="5">
    <location>
        <begin position="32"/>
        <end position="67"/>
    </location>
</feature>
<dbReference type="GO" id="GO:0005739">
    <property type="term" value="C:mitochondrion"/>
    <property type="evidence" value="ECO:0007669"/>
    <property type="project" value="TreeGrafter"/>
</dbReference>
<dbReference type="GO" id="GO:0030150">
    <property type="term" value="P:protein import into mitochondrial matrix"/>
    <property type="evidence" value="ECO:0007669"/>
    <property type="project" value="TreeGrafter"/>
</dbReference>
<gene>
    <name evidence="7" type="ORF">CYCCA115_LOCUS17188</name>
</gene>
<dbReference type="PANTHER" id="PTHR20922">
    <property type="entry name" value="DNL-TYPE ZINC FINGER PROTEIN"/>
    <property type="match status" value="1"/>
</dbReference>
<evidence type="ECO:0000256" key="2">
    <source>
        <dbReference type="ARBA" id="ARBA00022771"/>
    </source>
</evidence>
<evidence type="ECO:0000256" key="3">
    <source>
        <dbReference type="ARBA" id="ARBA00022833"/>
    </source>
</evidence>